<name>A0ACB9MF44_9MYRT</name>
<dbReference type="EMBL" id="CM042889">
    <property type="protein sequence ID" value="KAI4321500.1"/>
    <property type="molecule type" value="Genomic_DNA"/>
</dbReference>
<keyword evidence="2" id="KW-1185">Reference proteome</keyword>
<dbReference type="Proteomes" id="UP001057402">
    <property type="component" value="Chromosome 10"/>
</dbReference>
<evidence type="ECO:0000313" key="1">
    <source>
        <dbReference type="EMBL" id="KAI4321500.1"/>
    </source>
</evidence>
<reference evidence="2" key="1">
    <citation type="journal article" date="2023" name="Front. Plant Sci.">
        <title>Chromosomal-level genome assembly of Melastoma candidum provides insights into trichome evolution.</title>
        <authorList>
            <person name="Zhong Y."/>
            <person name="Wu W."/>
            <person name="Sun C."/>
            <person name="Zou P."/>
            <person name="Liu Y."/>
            <person name="Dai S."/>
            <person name="Zhou R."/>
        </authorList>
    </citation>
    <scope>NUCLEOTIDE SEQUENCE [LARGE SCALE GENOMIC DNA]</scope>
</reference>
<protein>
    <submittedName>
        <fullName evidence="1">Uncharacterized protein</fullName>
    </submittedName>
</protein>
<accession>A0ACB9MF44</accession>
<evidence type="ECO:0000313" key="2">
    <source>
        <dbReference type="Proteomes" id="UP001057402"/>
    </source>
</evidence>
<organism evidence="1 2">
    <name type="scientific">Melastoma candidum</name>
    <dbReference type="NCBI Taxonomy" id="119954"/>
    <lineage>
        <taxon>Eukaryota</taxon>
        <taxon>Viridiplantae</taxon>
        <taxon>Streptophyta</taxon>
        <taxon>Embryophyta</taxon>
        <taxon>Tracheophyta</taxon>
        <taxon>Spermatophyta</taxon>
        <taxon>Magnoliopsida</taxon>
        <taxon>eudicotyledons</taxon>
        <taxon>Gunneridae</taxon>
        <taxon>Pentapetalae</taxon>
        <taxon>rosids</taxon>
        <taxon>malvids</taxon>
        <taxon>Myrtales</taxon>
        <taxon>Melastomataceae</taxon>
        <taxon>Melastomatoideae</taxon>
        <taxon>Melastomateae</taxon>
        <taxon>Melastoma</taxon>
    </lineage>
</organism>
<gene>
    <name evidence="1" type="ORF">MLD38_034870</name>
</gene>
<comment type="caution">
    <text evidence="1">The sequence shown here is derived from an EMBL/GenBank/DDBJ whole genome shotgun (WGS) entry which is preliminary data.</text>
</comment>
<proteinExistence type="predicted"/>
<sequence length="242" mass="27175">MKSSRWVFFWLMTLVLVLISLGSAFGRREEPASGNAALGSGLPGENRQGSHSRGVSLDGFSSSKRRVPNASDPLHNRARRKGSIVYLPWKMFGESSNGPDAAELEFGNLDENVLFEVLKHVDAQTLARCACVSKTRTRTSRDERLWEMVCTRHRPCFGCGSEELRSVVIALGGFRRLYSLYLLRLKQAVGSGSGTDEAHLFLSLLCIGCYEKMNLSSRGRRLFILIPFQHRRNYQSGRLLQF</sequence>